<gene>
    <name evidence="1" type="ORF">BCV72DRAFT_318002</name>
</gene>
<protein>
    <submittedName>
        <fullName evidence="1">Uncharacterized protein</fullName>
    </submittedName>
</protein>
<accession>A0A1X0RIU4</accession>
<name>A0A1X0RIU4_RHIZD</name>
<dbReference type="Proteomes" id="UP000242414">
    <property type="component" value="Unassembled WGS sequence"/>
</dbReference>
<dbReference type="VEuPathDB" id="FungiDB:BCV72DRAFT_318002"/>
<evidence type="ECO:0000313" key="1">
    <source>
        <dbReference type="EMBL" id="ORE11851.1"/>
    </source>
</evidence>
<proteinExistence type="predicted"/>
<reference evidence="1" key="1">
    <citation type="journal article" date="2016" name="Proc. Natl. Acad. Sci. U.S.A.">
        <title>Lipid metabolic changes in an early divergent fungus govern the establishment of a mutualistic symbiosis with endobacteria.</title>
        <authorList>
            <person name="Lastovetsky O.A."/>
            <person name="Gaspar M.L."/>
            <person name="Mondo S.J."/>
            <person name="LaButti K.M."/>
            <person name="Sandor L."/>
            <person name="Grigoriev I.V."/>
            <person name="Henry S.A."/>
            <person name="Pawlowska T.E."/>
        </authorList>
    </citation>
    <scope>NUCLEOTIDE SEQUENCE [LARGE SCALE GENOMIC DNA]</scope>
    <source>
        <strain evidence="1">ATCC 52814</strain>
    </source>
</reference>
<organism evidence="1">
    <name type="scientific">Rhizopus microsporus var. microsporus</name>
    <dbReference type="NCBI Taxonomy" id="86635"/>
    <lineage>
        <taxon>Eukaryota</taxon>
        <taxon>Fungi</taxon>
        <taxon>Fungi incertae sedis</taxon>
        <taxon>Mucoromycota</taxon>
        <taxon>Mucoromycotina</taxon>
        <taxon>Mucoromycetes</taxon>
        <taxon>Mucorales</taxon>
        <taxon>Mucorineae</taxon>
        <taxon>Rhizopodaceae</taxon>
        <taxon>Rhizopus</taxon>
    </lineage>
</organism>
<sequence>MQLLKQMMMTFKKRRCLEKNVHTTLKAVKEDTSAPDFSNLYLQAITIRVFKIRTSAPVKASKKYQDKVDKTEALKKEKEKNKATGTEQKQVRCTSCGGTDHSRSFSKLCPMNKSKTEFPKPRDTIEKTSITKESLANTCRYPKFVTLIQEVIDHVTQLVYTGSIFANYYLLGLLTCL</sequence>
<dbReference type="AlphaFoldDB" id="A0A1X0RIU4"/>
<dbReference type="EMBL" id="KV921854">
    <property type="protein sequence ID" value="ORE11851.1"/>
    <property type="molecule type" value="Genomic_DNA"/>
</dbReference>